<evidence type="ECO:0000313" key="3">
    <source>
        <dbReference type="Proteomes" id="UP000622707"/>
    </source>
</evidence>
<dbReference type="PANTHER" id="PTHR11895">
    <property type="entry name" value="TRANSAMIDASE"/>
    <property type="match status" value="1"/>
</dbReference>
<gene>
    <name evidence="2" type="ORF">JI746_05445</name>
</gene>
<dbReference type="EMBL" id="JAEQND010000003">
    <property type="protein sequence ID" value="MBL0424549.1"/>
    <property type="molecule type" value="Genomic_DNA"/>
</dbReference>
<sequence>MHVPSPAVSATERLQRSLDAIHQWDPLVKAMITVDAEGARRTAEAADRAAAEGRSLGLLHGVPLVVKDNIDTAGLRTTCGSLFFEDNLPAADATVVRRLRAAGAVIVGKCTLHEFAFGVRSLNPVVGQCRNPWDPARIPGGSSGGSGVAVATGMAEMALGTDTGGSVRIPAALNGITGLRPTVGRVSNHGCLPVSPTHDTIGPMARSVEEVALLFAVMSGHDASDPVSEPRELPNFLPRLRDGIAGRRIGRPRNHYFDNVSAPVGAAIEEAVRTFSRLGAEIVDVEVPGAEEAHAWATAMIYSDACALHAARLQEGGERWGPQTLERMRMGLRYTGTDYARSMRQREAWCRTLEDVFGRVDLLLSPSSPTVAPLIDDQRSLFEATRAVTQNTYAGAFGRIPGLSVPCGASPEGLPIGVQLESACWNEPLLLQAGWAFQSVTDWHQRRPSLPRA</sequence>
<dbReference type="SUPFAM" id="SSF75304">
    <property type="entry name" value="Amidase signature (AS) enzymes"/>
    <property type="match status" value="1"/>
</dbReference>
<organism evidence="2 3">
    <name type="scientific">Ramlibacter alkalitolerans</name>
    <dbReference type="NCBI Taxonomy" id="2039631"/>
    <lineage>
        <taxon>Bacteria</taxon>
        <taxon>Pseudomonadati</taxon>
        <taxon>Pseudomonadota</taxon>
        <taxon>Betaproteobacteria</taxon>
        <taxon>Burkholderiales</taxon>
        <taxon>Comamonadaceae</taxon>
        <taxon>Ramlibacter</taxon>
    </lineage>
</organism>
<reference evidence="2 3" key="1">
    <citation type="journal article" date="2017" name="Int. J. Syst. Evol. Microbiol.">
        <title>Ramlibacter alkalitolerans sp. nov., alkali-tolerant bacterium isolated from soil of ginseng.</title>
        <authorList>
            <person name="Lee D.H."/>
            <person name="Cha C.J."/>
        </authorList>
    </citation>
    <scope>NUCLEOTIDE SEQUENCE [LARGE SCALE GENOMIC DNA]</scope>
    <source>
        <strain evidence="2 3">KACC 19305</strain>
    </source>
</reference>
<comment type="caution">
    <text evidence="2">The sequence shown here is derived from an EMBL/GenBank/DDBJ whole genome shotgun (WGS) entry which is preliminary data.</text>
</comment>
<evidence type="ECO:0000313" key="2">
    <source>
        <dbReference type="EMBL" id="MBL0424549.1"/>
    </source>
</evidence>
<dbReference type="InterPro" id="IPR023631">
    <property type="entry name" value="Amidase_dom"/>
</dbReference>
<dbReference type="InterPro" id="IPR020556">
    <property type="entry name" value="Amidase_CS"/>
</dbReference>
<dbReference type="InterPro" id="IPR036928">
    <property type="entry name" value="AS_sf"/>
</dbReference>
<dbReference type="PROSITE" id="PS00571">
    <property type="entry name" value="AMIDASES"/>
    <property type="match status" value="1"/>
</dbReference>
<dbReference type="RefSeq" id="WP_201687801.1">
    <property type="nucleotide sequence ID" value="NZ_JAEQND010000003.1"/>
</dbReference>
<dbReference type="Pfam" id="PF01425">
    <property type="entry name" value="Amidase"/>
    <property type="match status" value="1"/>
</dbReference>
<dbReference type="Gene3D" id="3.90.1300.10">
    <property type="entry name" value="Amidase signature (AS) domain"/>
    <property type="match status" value="1"/>
</dbReference>
<feature type="domain" description="Amidase" evidence="1">
    <location>
        <begin position="14"/>
        <end position="431"/>
    </location>
</feature>
<proteinExistence type="predicted"/>
<name>A0ABS1JK06_9BURK</name>
<evidence type="ECO:0000259" key="1">
    <source>
        <dbReference type="Pfam" id="PF01425"/>
    </source>
</evidence>
<accession>A0ABS1JK06</accession>
<dbReference type="PANTHER" id="PTHR11895:SF176">
    <property type="entry name" value="AMIDASE AMID-RELATED"/>
    <property type="match status" value="1"/>
</dbReference>
<protein>
    <submittedName>
        <fullName evidence="2">Amidase</fullName>
    </submittedName>
</protein>
<dbReference type="InterPro" id="IPR000120">
    <property type="entry name" value="Amidase"/>
</dbReference>
<keyword evidence="3" id="KW-1185">Reference proteome</keyword>
<dbReference type="Proteomes" id="UP000622707">
    <property type="component" value="Unassembled WGS sequence"/>
</dbReference>